<dbReference type="AlphaFoldDB" id="A0A1X4GA35"/>
<proteinExistence type="predicted"/>
<dbReference type="EMBL" id="NBYN01000015">
    <property type="protein sequence ID" value="OSO94051.1"/>
    <property type="molecule type" value="Genomic_DNA"/>
</dbReference>
<sequence>MNNHLPEIRTPAPCIVNNGIIVNKLDIHKLLSDLGRVHYIYTQGDKLLSEGDGDVMEVFAHPQRSTLVANNTLYLNIYSFDYLELKQSDAQETYLDLIQEEYCLRLIPLFVPPEERCDNQFNNGVIEAMMDQVLSTRWDVEIDDDCSDCL</sequence>
<reference evidence="2" key="1">
    <citation type="submission" date="2017-04" db="EMBL/GenBank/DDBJ databases">
        <authorList>
            <person name="Abreu V.A."/>
            <person name="Popin R.V."/>
            <person name="Rigonato J."/>
            <person name="Andreote A.P."/>
            <person name="Schaker P.C."/>
            <person name="Hoff-Risseti C."/>
            <person name="Alvarenga D.O."/>
            <person name="Varani A.M."/>
            <person name="Fiore M.F."/>
        </authorList>
    </citation>
    <scope>NUCLEOTIDE SEQUENCE [LARGE SCALE GENOMIC DNA]</scope>
    <source>
        <strain evidence="2">CENA303</strain>
    </source>
</reference>
<organism evidence="1 2">
    <name type="scientific">Cylindrospermopsis raciborskii CENA303</name>
    <dbReference type="NCBI Taxonomy" id="1170769"/>
    <lineage>
        <taxon>Bacteria</taxon>
        <taxon>Bacillati</taxon>
        <taxon>Cyanobacteriota</taxon>
        <taxon>Cyanophyceae</taxon>
        <taxon>Nostocales</taxon>
        <taxon>Aphanizomenonaceae</taxon>
        <taxon>Cylindrospermopsis</taxon>
    </lineage>
</organism>
<evidence type="ECO:0000313" key="2">
    <source>
        <dbReference type="Proteomes" id="UP000192997"/>
    </source>
</evidence>
<dbReference type="RefSeq" id="WP_040553770.1">
    <property type="nucleotide sequence ID" value="NZ_NBYN01000015.1"/>
</dbReference>
<name>A0A1X4GA35_9CYAN</name>
<accession>A0A1X4GA35</accession>
<evidence type="ECO:0000313" key="1">
    <source>
        <dbReference type="EMBL" id="OSO94051.1"/>
    </source>
</evidence>
<dbReference type="Proteomes" id="UP000192997">
    <property type="component" value="Unassembled WGS sequence"/>
</dbReference>
<comment type="caution">
    <text evidence="1">The sequence shown here is derived from an EMBL/GenBank/DDBJ whole genome shotgun (WGS) entry which is preliminary data.</text>
</comment>
<protein>
    <submittedName>
        <fullName evidence="1">Uncharacterized protein</fullName>
    </submittedName>
</protein>
<gene>
    <name evidence="1" type="ORF">B7O87_04330</name>
</gene>